<feature type="region of interest" description="Disordered" evidence="1">
    <location>
        <begin position="21"/>
        <end position="80"/>
    </location>
</feature>
<evidence type="ECO:0000313" key="2">
    <source>
        <dbReference type="EMBL" id="QYT04686.1"/>
    </source>
</evidence>
<sequence>MTFTPKHCNSQLMDLETIAIPERSVRGPRDISPSSSSPSSCRTLSLDSRSSESTKPSSRGTSPAIEKEKSNGARCRSRRNLKQTTPSLNFMFHPRSYEEIYAERAYLTTSLHVCSVKVMELIHQYALIEEFLQAKEHPGKERRKLRKQMSFIKVKFSEASRQEKAIVMRLSELHMEQLGRDAWDQIHQRRMLYSNFSSNSAMPSISPETPLSATSKEFVPSASPPVRAQSCALEVEKPWTLDTVVEAKEEEDDDDESLKEDDIPNDDEEEEVVTEAEGHTRDEGLCNHGLWFTYQGYSDAENIQLRPSHLIERLSLCAEERRKSLPTLCSIWPVAEGSS</sequence>
<gene>
    <name evidence="2" type="ORF">H0G86_011591</name>
</gene>
<keyword evidence="3" id="KW-1185">Reference proteome</keyword>
<name>A0A8G0PJF2_9HYPO</name>
<organism evidence="2 3">
    <name type="scientific">Trichoderma simmonsii</name>
    <dbReference type="NCBI Taxonomy" id="1491479"/>
    <lineage>
        <taxon>Eukaryota</taxon>
        <taxon>Fungi</taxon>
        <taxon>Dikarya</taxon>
        <taxon>Ascomycota</taxon>
        <taxon>Pezizomycotina</taxon>
        <taxon>Sordariomycetes</taxon>
        <taxon>Hypocreomycetidae</taxon>
        <taxon>Hypocreales</taxon>
        <taxon>Hypocreaceae</taxon>
        <taxon>Trichoderma</taxon>
    </lineage>
</organism>
<proteinExistence type="predicted"/>
<evidence type="ECO:0000313" key="3">
    <source>
        <dbReference type="Proteomes" id="UP000826661"/>
    </source>
</evidence>
<protein>
    <submittedName>
        <fullName evidence="2">Uncharacterized protein</fullName>
    </submittedName>
</protein>
<reference evidence="2 3" key="1">
    <citation type="journal article" date="2021" name="BMC Genomics">
        <title>Telomere-to-telomere genome assembly of asparaginase-producing Trichoderma simmonsii.</title>
        <authorList>
            <person name="Chung D."/>
            <person name="Kwon Y.M."/>
            <person name="Yang Y."/>
        </authorList>
    </citation>
    <scope>NUCLEOTIDE SEQUENCE [LARGE SCALE GENOMIC DNA]</scope>
    <source>
        <strain evidence="2 3">GH-Sj1</strain>
    </source>
</reference>
<feature type="region of interest" description="Disordered" evidence="1">
    <location>
        <begin position="247"/>
        <end position="271"/>
    </location>
</feature>
<accession>A0A8G0PJF2</accession>
<dbReference type="AlphaFoldDB" id="A0A8G0PJF2"/>
<dbReference type="EMBL" id="CP075869">
    <property type="protein sequence ID" value="QYT04686.1"/>
    <property type="molecule type" value="Genomic_DNA"/>
</dbReference>
<evidence type="ECO:0000256" key="1">
    <source>
        <dbReference type="SAM" id="MobiDB-lite"/>
    </source>
</evidence>
<feature type="compositionally biased region" description="Acidic residues" evidence="1">
    <location>
        <begin position="248"/>
        <end position="271"/>
    </location>
</feature>
<dbReference type="Proteomes" id="UP000826661">
    <property type="component" value="Chromosome VI"/>
</dbReference>
<feature type="compositionally biased region" description="Low complexity" evidence="1">
    <location>
        <begin position="51"/>
        <end position="62"/>
    </location>
</feature>